<proteinExistence type="predicted"/>
<gene>
    <name evidence="1" type="ORF">GSPATT00027769001</name>
</gene>
<dbReference type="InParanoid" id="A0BDX2"/>
<reference evidence="1 2" key="1">
    <citation type="journal article" date="2006" name="Nature">
        <title>Global trends of whole-genome duplications revealed by the ciliate Paramecium tetraurelia.</title>
        <authorList>
            <consortium name="Genoscope"/>
            <person name="Aury J.-M."/>
            <person name="Jaillon O."/>
            <person name="Duret L."/>
            <person name="Noel B."/>
            <person name="Jubin C."/>
            <person name="Porcel B.M."/>
            <person name="Segurens B."/>
            <person name="Daubin V."/>
            <person name="Anthouard V."/>
            <person name="Aiach N."/>
            <person name="Arnaiz O."/>
            <person name="Billaut A."/>
            <person name="Beisson J."/>
            <person name="Blanc I."/>
            <person name="Bouhouche K."/>
            <person name="Camara F."/>
            <person name="Duharcourt S."/>
            <person name="Guigo R."/>
            <person name="Gogendeau D."/>
            <person name="Katinka M."/>
            <person name="Keller A.-M."/>
            <person name="Kissmehl R."/>
            <person name="Klotz C."/>
            <person name="Koll F."/>
            <person name="Le Moue A."/>
            <person name="Lepere C."/>
            <person name="Malinsky S."/>
            <person name="Nowacki M."/>
            <person name="Nowak J.K."/>
            <person name="Plattner H."/>
            <person name="Poulain J."/>
            <person name="Ruiz F."/>
            <person name="Serrano V."/>
            <person name="Zagulski M."/>
            <person name="Dessen P."/>
            <person name="Betermier M."/>
            <person name="Weissenbach J."/>
            <person name="Scarpelli C."/>
            <person name="Schachter V."/>
            <person name="Sperling L."/>
            <person name="Meyer E."/>
            <person name="Cohen J."/>
            <person name="Wincker P."/>
        </authorList>
    </citation>
    <scope>NUCLEOTIDE SEQUENCE [LARGE SCALE GENOMIC DNA]</scope>
    <source>
        <strain evidence="1 2">Stock d4-2</strain>
    </source>
</reference>
<name>A0BDX2_PARTE</name>
<organism evidence="1 2">
    <name type="scientific">Paramecium tetraurelia</name>
    <dbReference type="NCBI Taxonomy" id="5888"/>
    <lineage>
        <taxon>Eukaryota</taxon>
        <taxon>Sar</taxon>
        <taxon>Alveolata</taxon>
        <taxon>Ciliophora</taxon>
        <taxon>Intramacronucleata</taxon>
        <taxon>Oligohymenophorea</taxon>
        <taxon>Peniculida</taxon>
        <taxon>Parameciidae</taxon>
        <taxon>Paramecium</taxon>
    </lineage>
</organism>
<evidence type="ECO:0000313" key="2">
    <source>
        <dbReference type="Proteomes" id="UP000000600"/>
    </source>
</evidence>
<dbReference type="Proteomes" id="UP000000600">
    <property type="component" value="Unassembled WGS sequence"/>
</dbReference>
<dbReference type="EMBL" id="CT867988">
    <property type="protein sequence ID" value="CAK56739.1"/>
    <property type="molecule type" value="Genomic_DNA"/>
</dbReference>
<dbReference type="HOGENOM" id="CLU_3378121_0_0_1"/>
<protein>
    <submittedName>
        <fullName evidence="1">Uncharacterized protein</fullName>
    </submittedName>
</protein>
<accession>A0BDX2</accession>
<dbReference type="RefSeq" id="XP_052287111.1">
    <property type="nucleotide sequence ID" value="XM_052431153.1"/>
</dbReference>
<dbReference type="AlphaFoldDB" id="A0BDX2"/>
<keyword evidence="2" id="KW-1185">Reference proteome</keyword>
<sequence>MGECRYLVKIQLKDYEKEQSSILLDQLLLTTQKQ</sequence>
<evidence type="ECO:0000313" key="1">
    <source>
        <dbReference type="EMBL" id="CAK56739.1"/>
    </source>
</evidence>
<dbReference type="GeneID" id="76803729"/>